<evidence type="ECO:0000259" key="4">
    <source>
        <dbReference type="SMART" id="SM00737"/>
    </source>
</evidence>
<evidence type="ECO:0000256" key="3">
    <source>
        <dbReference type="ARBA" id="ARBA00022525"/>
    </source>
</evidence>
<reference evidence="5" key="1">
    <citation type="submission" date="2020-05" db="UniProtKB">
        <authorList>
            <consortium name="EnsemblMetazoa"/>
        </authorList>
    </citation>
    <scope>IDENTIFICATION</scope>
    <source>
        <strain evidence="5">Jacobina</strain>
    </source>
</reference>
<comment type="similarity">
    <text evidence="2">Belongs to the NPC2 family.</text>
</comment>
<feature type="domain" description="MD-2-related lipid-recognition" evidence="4">
    <location>
        <begin position="8"/>
        <end position="133"/>
    </location>
</feature>
<proteinExistence type="inferred from homology"/>
<dbReference type="EnsemblMetazoa" id="LLOJ004911-RA">
    <property type="protein sequence ID" value="LLOJ004911-PA"/>
    <property type="gene ID" value="LLOJ004911"/>
</dbReference>
<evidence type="ECO:0000313" key="5">
    <source>
        <dbReference type="EnsemblMetazoa" id="LLOJ004911-PA"/>
    </source>
</evidence>
<evidence type="ECO:0000256" key="2">
    <source>
        <dbReference type="ARBA" id="ARBA00006370"/>
    </source>
</evidence>
<dbReference type="InterPro" id="IPR014756">
    <property type="entry name" value="Ig_E-set"/>
</dbReference>
<keyword evidence="6" id="KW-1185">Reference proteome</keyword>
<name>A0A1B0CJX2_LUTLO</name>
<sequence>MVLSNSHQKACLRIPEQYSELACTIHAVRINPCPEAAKDLPCKIKRGRSASIEFDYSSEFRATELDSRVYWSNEGVDLPLIGVDTNGCNIVTCPIEANINNTYTWTLNVSKKFPIRQFDIKMKIKNEDENFLLLPHQNSPDKISDRKSAENNFMRRQPQCSLLRIK</sequence>
<dbReference type="Proteomes" id="UP000092461">
    <property type="component" value="Unassembled WGS sequence"/>
</dbReference>
<dbReference type="SUPFAM" id="SSF81296">
    <property type="entry name" value="E set domains"/>
    <property type="match status" value="1"/>
</dbReference>
<dbReference type="InterPro" id="IPR003172">
    <property type="entry name" value="ML_dom"/>
</dbReference>
<dbReference type="Gene3D" id="2.60.40.770">
    <property type="match status" value="1"/>
</dbReference>
<organism evidence="5 6">
    <name type="scientific">Lutzomyia longipalpis</name>
    <name type="common">Sand fly</name>
    <dbReference type="NCBI Taxonomy" id="7200"/>
    <lineage>
        <taxon>Eukaryota</taxon>
        <taxon>Metazoa</taxon>
        <taxon>Ecdysozoa</taxon>
        <taxon>Arthropoda</taxon>
        <taxon>Hexapoda</taxon>
        <taxon>Insecta</taxon>
        <taxon>Pterygota</taxon>
        <taxon>Neoptera</taxon>
        <taxon>Endopterygota</taxon>
        <taxon>Diptera</taxon>
        <taxon>Nematocera</taxon>
        <taxon>Psychodoidea</taxon>
        <taxon>Psychodidae</taxon>
        <taxon>Lutzomyia</taxon>
        <taxon>Lutzomyia</taxon>
    </lineage>
</organism>
<dbReference type="EMBL" id="AJWK01015516">
    <property type="status" value="NOT_ANNOTATED_CDS"/>
    <property type="molecule type" value="Genomic_DNA"/>
</dbReference>
<dbReference type="VEuPathDB" id="VectorBase:LLONM1_003400"/>
<dbReference type="Pfam" id="PF02221">
    <property type="entry name" value="E1_DerP2_DerF2"/>
    <property type="match status" value="1"/>
</dbReference>
<evidence type="ECO:0000256" key="1">
    <source>
        <dbReference type="ARBA" id="ARBA00004613"/>
    </source>
</evidence>
<evidence type="ECO:0000313" key="6">
    <source>
        <dbReference type="Proteomes" id="UP000092461"/>
    </source>
</evidence>
<protein>
    <recommendedName>
        <fullName evidence="4">MD-2-related lipid-recognition domain-containing protein</fullName>
    </recommendedName>
</protein>
<dbReference type="GO" id="GO:0005576">
    <property type="term" value="C:extracellular region"/>
    <property type="evidence" value="ECO:0007669"/>
    <property type="project" value="UniProtKB-SubCell"/>
</dbReference>
<dbReference type="VEuPathDB" id="VectorBase:LLOJ004911"/>
<dbReference type="EMBL" id="AJWK01015515">
    <property type="status" value="NOT_ANNOTATED_CDS"/>
    <property type="molecule type" value="Genomic_DNA"/>
</dbReference>
<comment type="subcellular location">
    <subcellularLocation>
        <location evidence="1">Secreted</location>
    </subcellularLocation>
</comment>
<keyword evidence="3" id="KW-0964">Secreted</keyword>
<dbReference type="SMART" id="SM00737">
    <property type="entry name" value="ML"/>
    <property type="match status" value="1"/>
</dbReference>
<dbReference type="AlphaFoldDB" id="A0A1B0CJX2"/>
<dbReference type="EMBL" id="AJWK01015514">
    <property type="status" value="NOT_ANNOTATED_CDS"/>
    <property type="molecule type" value="Genomic_DNA"/>
</dbReference>
<accession>A0A1B0CJX2</accession>
<dbReference type="FunFam" id="2.60.40.770:FF:000001">
    <property type="entry name" value="NPC intracellular cholesterol transporter 2"/>
    <property type="match status" value="1"/>
</dbReference>